<keyword evidence="1" id="KW-0472">Membrane</keyword>
<dbReference type="EMBL" id="LBTX01000010">
    <property type="protein sequence ID" value="KKQ49969.1"/>
    <property type="molecule type" value="Genomic_DNA"/>
</dbReference>
<organism evidence="2 3">
    <name type="scientific">Candidatus Shapirobacteria bacterium GW2011_GWE1_38_10</name>
    <dbReference type="NCBI Taxonomy" id="1618488"/>
    <lineage>
        <taxon>Bacteria</taxon>
        <taxon>Candidatus Shapironibacteriota</taxon>
    </lineage>
</organism>
<evidence type="ECO:0000313" key="2">
    <source>
        <dbReference type="EMBL" id="KKQ49969.1"/>
    </source>
</evidence>
<reference evidence="2 3" key="1">
    <citation type="journal article" date="2015" name="Nature">
        <title>rRNA introns, odd ribosomes, and small enigmatic genomes across a large radiation of phyla.</title>
        <authorList>
            <person name="Brown C.T."/>
            <person name="Hug L.A."/>
            <person name="Thomas B.C."/>
            <person name="Sharon I."/>
            <person name="Castelle C.J."/>
            <person name="Singh A."/>
            <person name="Wilkins M.J."/>
            <person name="Williams K.H."/>
            <person name="Banfield J.F."/>
        </authorList>
    </citation>
    <scope>NUCLEOTIDE SEQUENCE [LARGE SCALE GENOMIC DNA]</scope>
</reference>
<protein>
    <submittedName>
        <fullName evidence="2">Uncharacterized protein</fullName>
    </submittedName>
</protein>
<keyword evidence="1" id="KW-1133">Transmembrane helix</keyword>
<dbReference type="AlphaFoldDB" id="A0A0G0KLB1"/>
<feature type="transmembrane region" description="Helical" evidence="1">
    <location>
        <begin position="6"/>
        <end position="27"/>
    </location>
</feature>
<gene>
    <name evidence="2" type="ORF">US68_C0010G0103</name>
</gene>
<accession>A0A0G0KLB1</accession>
<dbReference type="Proteomes" id="UP000034231">
    <property type="component" value="Unassembled WGS sequence"/>
</dbReference>
<comment type="caution">
    <text evidence="2">The sequence shown here is derived from an EMBL/GenBank/DDBJ whole genome shotgun (WGS) entry which is preliminary data.</text>
</comment>
<proteinExistence type="predicted"/>
<sequence length="82" mass="9053">MDITQIVVIISLLAITTVIVVVGIYLIKLIKDLRITVGQTNQIITSVSGPVSSVSEFLMGFKNGFTVFNSFFKKDKKEKDNS</sequence>
<evidence type="ECO:0000313" key="3">
    <source>
        <dbReference type="Proteomes" id="UP000034231"/>
    </source>
</evidence>
<keyword evidence="1" id="KW-0812">Transmembrane</keyword>
<name>A0A0G0KLB1_9BACT</name>
<evidence type="ECO:0000256" key="1">
    <source>
        <dbReference type="SAM" id="Phobius"/>
    </source>
</evidence>